<comment type="similarity">
    <text evidence="1">Belongs to the BCLAF1/THRAP3 family.</text>
</comment>
<feature type="compositionally biased region" description="Basic residues" evidence="2">
    <location>
        <begin position="1"/>
        <end position="46"/>
    </location>
</feature>
<dbReference type="InterPro" id="IPR029199">
    <property type="entry name" value="THRAP3_BCLAF1"/>
</dbReference>
<feature type="compositionally biased region" description="Low complexity" evidence="2">
    <location>
        <begin position="134"/>
        <end position="160"/>
    </location>
</feature>
<dbReference type="GO" id="GO:0045944">
    <property type="term" value="P:positive regulation of transcription by RNA polymerase II"/>
    <property type="evidence" value="ECO:0007669"/>
    <property type="project" value="TreeGrafter"/>
</dbReference>
<dbReference type="GO" id="GO:0016592">
    <property type="term" value="C:mediator complex"/>
    <property type="evidence" value="ECO:0007669"/>
    <property type="project" value="TreeGrafter"/>
</dbReference>
<reference evidence="3" key="1">
    <citation type="submission" date="2025-08" db="UniProtKB">
        <authorList>
            <consortium name="Ensembl"/>
        </authorList>
    </citation>
    <scope>IDENTIFICATION</scope>
</reference>
<dbReference type="Proteomes" id="UP000261540">
    <property type="component" value="Unplaced"/>
</dbReference>
<sequence length="492" mass="54384">MVRSKSHTHSSRSRSRSHSTTRSRSRSRSRKKRYSSRSRSRSYSRSRSRERNYPREYRRDYRPSRGMRRPYGFRNRGRGYYQGGGRFHHRGGFRPNWQNRRYSRSPRRGRSRSRSPKRRSTSQRSHSKSRHSGRSSASGRSSSSSSSSTPRNRSSAPAGGKPEGPGEEHVGAATRGGVATIPLAPPSEGWMGISAYGDNSPQRSPSPVPSPPSQSSSHSELLAHSSAPSGSKVFFPQSDEQDLSKVGKYFKRCLQEGGDAVFSQDQGVGRQSEPQKVPLSERAQWSRLDMELELNLDSGTKSRAEKVPFLGDSPEVEEEDEVQAYRQPHQLRVAGQAREGAWTRDTAKGLRLGREPERLLKAKEQGLQPESGMASPQQPNAGPSDGRGDSAPRAGPSHCGRPQVRMKMTSLDLGDTSPSISIAGDRSLASALACSARKEQQAFRSIFHHITQPQAYKSTAEAFAHHVVSLVHHVRGHASPGMGIAMPRSMLL</sequence>
<dbReference type="STRING" id="1676925.ENSPKIP00000006996"/>
<dbReference type="PANTHER" id="PTHR15268:SF4">
    <property type="entry name" value="BCL-2-ASSOCIATED TRANSCRIPTION FACTOR 1"/>
    <property type="match status" value="1"/>
</dbReference>
<feature type="compositionally biased region" description="Low complexity" evidence="2">
    <location>
        <begin position="213"/>
        <end position="229"/>
    </location>
</feature>
<dbReference type="GO" id="GO:0003677">
    <property type="term" value="F:DNA binding"/>
    <property type="evidence" value="ECO:0007669"/>
    <property type="project" value="TreeGrafter"/>
</dbReference>
<feature type="region of interest" description="Disordered" evidence="2">
    <location>
        <begin position="260"/>
        <end position="280"/>
    </location>
</feature>
<evidence type="ECO:0000313" key="4">
    <source>
        <dbReference type="Proteomes" id="UP000261540"/>
    </source>
</evidence>
<feature type="compositionally biased region" description="Basic and acidic residues" evidence="2">
    <location>
        <begin position="47"/>
        <end position="63"/>
    </location>
</feature>
<evidence type="ECO:0000256" key="1">
    <source>
        <dbReference type="ARBA" id="ARBA00006481"/>
    </source>
</evidence>
<feature type="compositionally biased region" description="Basic and acidic residues" evidence="2">
    <location>
        <begin position="341"/>
        <end position="364"/>
    </location>
</feature>
<evidence type="ECO:0000313" key="3">
    <source>
        <dbReference type="Ensembl" id="ENSPKIP00000006996.1"/>
    </source>
</evidence>
<feature type="compositionally biased region" description="Basic residues" evidence="2">
    <location>
        <begin position="101"/>
        <end position="133"/>
    </location>
</feature>
<dbReference type="GeneTree" id="ENSGT00950000183163"/>
<feature type="region of interest" description="Disordered" evidence="2">
    <location>
        <begin position="1"/>
        <end position="238"/>
    </location>
</feature>
<organism evidence="3 4">
    <name type="scientific">Paramormyrops kingsleyae</name>
    <dbReference type="NCBI Taxonomy" id="1676925"/>
    <lineage>
        <taxon>Eukaryota</taxon>
        <taxon>Metazoa</taxon>
        <taxon>Chordata</taxon>
        <taxon>Craniata</taxon>
        <taxon>Vertebrata</taxon>
        <taxon>Euteleostomi</taxon>
        <taxon>Actinopterygii</taxon>
        <taxon>Neopterygii</taxon>
        <taxon>Teleostei</taxon>
        <taxon>Osteoglossocephala</taxon>
        <taxon>Osteoglossomorpha</taxon>
        <taxon>Osteoglossiformes</taxon>
        <taxon>Mormyridae</taxon>
        <taxon>Paramormyrops</taxon>
    </lineage>
</organism>
<protein>
    <submittedName>
        <fullName evidence="3">BCL2 associated transcription factor 1</fullName>
    </submittedName>
</protein>
<reference evidence="3" key="2">
    <citation type="submission" date="2025-09" db="UniProtKB">
        <authorList>
            <consortium name="Ensembl"/>
        </authorList>
    </citation>
    <scope>IDENTIFICATION</scope>
</reference>
<dbReference type="AlphaFoldDB" id="A0A3B3QNI4"/>
<keyword evidence="4" id="KW-1185">Reference proteome</keyword>
<feature type="region of interest" description="Disordered" evidence="2">
    <location>
        <begin position="296"/>
        <end position="324"/>
    </location>
</feature>
<dbReference type="Pfam" id="PF15440">
    <property type="entry name" value="THRAP3_BCLAF1"/>
    <property type="match status" value="2"/>
</dbReference>
<accession>A0A3B3QNI4</accession>
<feature type="region of interest" description="Disordered" evidence="2">
    <location>
        <begin position="336"/>
        <end position="403"/>
    </location>
</feature>
<name>A0A3B3QNI4_9TELE</name>
<proteinExistence type="inferred from homology"/>
<dbReference type="PANTHER" id="PTHR15268">
    <property type="entry name" value="THRAP3/BCLAF1"/>
    <property type="match status" value="1"/>
</dbReference>
<dbReference type="GO" id="GO:0003712">
    <property type="term" value="F:transcription coregulator activity"/>
    <property type="evidence" value="ECO:0007669"/>
    <property type="project" value="TreeGrafter"/>
</dbReference>
<dbReference type="Ensembl" id="ENSPKIT00000031036.1">
    <property type="protein sequence ID" value="ENSPKIP00000006996.1"/>
    <property type="gene ID" value="ENSPKIG00000023059.1"/>
</dbReference>
<evidence type="ECO:0000256" key="2">
    <source>
        <dbReference type="SAM" id="MobiDB-lite"/>
    </source>
</evidence>